<feature type="domain" description="SHSP" evidence="3">
    <location>
        <begin position="39"/>
        <end position="152"/>
    </location>
</feature>
<gene>
    <name evidence="4" type="ORF">SAMN05444406_10956</name>
</gene>
<evidence type="ECO:0000313" key="5">
    <source>
        <dbReference type="Proteomes" id="UP000198577"/>
    </source>
</evidence>
<dbReference type="RefSeq" id="WP_025747863.1">
    <property type="nucleotide sequence ID" value="NZ_FOXR01000009.1"/>
</dbReference>
<dbReference type="CDD" id="cd06471">
    <property type="entry name" value="ACD_LpsHSP_like"/>
    <property type="match status" value="1"/>
</dbReference>
<comment type="similarity">
    <text evidence="1 2">Belongs to the small heat shock protein (HSP20) family.</text>
</comment>
<evidence type="ECO:0000313" key="4">
    <source>
        <dbReference type="EMBL" id="SFQ01441.1"/>
    </source>
</evidence>
<dbReference type="SUPFAM" id="SSF49764">
    <property type="entry name" value="HSP20-like chaperones"/>
    <property type="match status" value="1"/>
</dbReference>
<dbReference type="OrthoDB" id="9811615at2"/>
<evidence type="ECO:0000256" key="1">
    <source>
        <dbReference type="PROSITE-ProRule" id="PRU00285"/>
    </source>
</evidence>
<dbReference type="STRING" id="937334.SAMN05444406_10956"/>
<accession>A0A1I5V1T8</accession>
<dbReference type="PROSITE" id="PS01031">
    <property type="entry name" value="SHSP"/>
    <property type="match status" value="1"/>
</dbReference>
<evidence type="ECO:0000256" key="2">
    <source>
        <dbReference type="RuleBase" id="RU003616"/>
    </source>
</evidence>
<dbReference type="Gene3D" id="2.60.40.790">
    <property type="match status" value="1"/>
</dbReference>
<sequence length="152" mass="17901">MRDITPFRRRRPALTPSEWIRDFFGRDLLDEFFDMGFLTGFGSGLAGMRADVKETDKEYIVEAELPGFDKDDIDIELIDDRLIISARRKEAVDEERADYIRRERRYGEVYRTFILEGVKEDGVKAEYKNGILRVVLPKAEEYTRRGRKIDIN</sequence>
<dbReference type="Proteomes" id="UP000198577">
    <property type="component" value="Unassembled WGS sequence"/>
</dbReference>
<keyword evidence="5" id="KW-1185">Reference proteome</keyword>
<organism evidence="4 5">
    <name type="scientific">Caldicoprobacter faecalis</name>
    <dbReference type="NCBI Taxonomy" id="937334"/>
    <lineage>
        <taxon>Bacteria</taxon>
        <taxon>Bacillati</taxon>
        <taxon>Bacillota</taxon>
        <taxon>Clostridia</taxon>
        <taxon>Caldicoprobacterales</taxon>
        <taxon>Caldicoprobacteraceae</taxon>
        <taxon>Caldicoprobacter</taxon>
    </lineage>
</organism>
<keyword evidence="4" id="KW-0346">Stress response</keyword>
<dbReference type="InterPro" id="IPR031107">
    <property type="entry name" value="Small_HSP"/>
</dbReference>
<name>A0A1I5V1T8_9FIRM</name>
<dbReference type="AlphaFoldDB" id="A0A1I5V1T8"/>
<proteinExistence type="inferred from homology"/>
<protein>
    <submittedName>
        <fullName evidence="4">Heat shock protein Hsp20</fullName>
    </submittedName>
</protein>
<dbReference type="EMBL" id="FOXR01000009">
    <property type="protein sequence ID" value="SFQ01441.1"/>
    <property type="molecule type" value="Genomic_DNA"/>
</dbReference>
<evidence type="ECO:0000259" key="3">
    <source>
        <dbReference type="PROSITE" id="PS01031"/>
    </source>
</evidence>
<dbReference type="PANTHER" id="PTHR11527">
    <property type="entry name" value="HEAT-SHOCK PROTEIN 20 FAMILY MEMBER"/>
    <property type="match status" value="1"/>
</dbReference>
<reference evidence="4 5" key="1">
    <citation type="submission" date="2016-10" db="EMBL/GenBank/DDBJ databases">
        <authorList>
            <person name="de Groot N.N."/>
        </authorList>
    </citation>
    <scope>NUCLEOTIDE SEQUENCE [LARGE SCALE GENOMIC DNA]</scope>
    <source>
        <strain evidence="4 5">DSM 20678</strain>
    </source>
</reference>
<dbReference type="InterPro" id="IPR002068">
    <property type="entry name" value="A-crystallin/Hsp20_dom"/>
</dbReference>
<dbReference type="InterPro" id="IPR008978">
    <property type="entry name" value="HSP20-like_chaperone"/>
</dbReference>
<dbReference type="Pfam" id="PF00011">
    <property type="entry name" value="HSP20"/>
    <property type="match status" value="1"/>
</dbReference>